<evidence type="ECO:0000313" key="3">
    <source>
        <dbReference type="EMBL" id="RDH40067.1"/>
    </source>
</evidence>
<proteinExistence type="predicted"/>
<dbReference type="Pfam" id="PF12796">
    <property type="entry name" value="Ank_2"/>
    <property type="match status" value="1"/>
</dbReference>
<feature type="repeat" description="ANK" evidence="1">
    <location>
        <begin position="146"/>
        <end position="180"/>
    </location>
</feature>
<gene>
    <name evidence="3" type="ORF">CFE62_005655</name>
</gene>
<evidence type="ECO:0000256" key="2">
    <source>
        <dbReference type="SAM" id="Phobius"/>
    </source>
</evidence>
<dbReference type="PROSITE" id="PS50088">
    <property type="entry name" value="ANK_REPEAT"/>
    <property type="match status" value="1"/>
</dbReference>
<keyword evidence="1" id="KW-0040">ANK repeat</keyword>
<keyword evidence="2" id="KW-1133">Transmembrane helix</keyword>
<keyword evidence="4" id="KW-1185">Reference proteome</keyword>
<keyword evidence="2" id="KW-0472">Membrane</keyword>
<comment type="caution">
    <text evidence="3">The sequence shown here is derived from an EMBL/GenBank/DDBJ whole genome shotgun (WGS) entry which is preliminary data.</text>
</comment>
<dbReference type="AlphaFoldDB" id="A0A370CI83"/>
<dbReference type="Proteomes" id="UP000226429">
    <property type="component" value="Unassembled WGS sequence"/>
</dbReference>
<dbReference type="PROSITE" id="PS50297">
    <property type="entry name" value="ANK_REP_REGION"/>
    <property type="match status" value="1"/>
</dbReference>
<reference evidence="3 4" key="1">
    <citation type="journal article" date="2017" name="Int. J. Syst. Evol. Microbiol.">
        <title>Aquarickettsiella crustaci n. gen. n. sp. (Gammaproteobacteria: Legionellales: Coxiellaceae); a bacterial pathogen of the freshwater crustacean: Gammarus fossarum (Malacostraca: Amphipoda).</title>
        <authorList>
            <person name="Bojko J."/>
            <person name="Dunn A.M."/>
            <person name="Stebbing P.D."/>
            <person name="Van Aerle R."/>
            <person name="Bacela-Spychalska K."/>
            <person name="Bean T.P."/>
            <person name="Stentiford G.D."/>
        </authorList>
    </citation>
    <scope>NUCLEOTIDE SEQUENCE [LARGE SCALE GENOMIC DNA]</scope>
    <source>
        <strain evidence="3">RA15029</strain>
    </source>
</reference>
<protein>
    <submittedName>
        <fullName evidence="3">Ankyrin repeat domain-containing protein</fullName>
    </submittedName>
</protein>
<keyword evidence="2" id="KW-0812">Transmembrane</keyword>
<organism evidence="3 4">
    <name type="scientific">Candidatus Aquirickettsiella gammari</name>
    <dbReference type="NCBI Taxonomy" id="2016198"/>
    <lineage>
        <taxon>Bacteria</taxon>
        <taxon>Pseudomonadati</taxon>
        <taxon>Pseudomonadota</taxon>
        <taxon>Gammaproteobacteria</taxon>
        <taxon>Legionellales</taxon>
        <taxon>Coxiellaceae</taxon>
        <taxon>Candidatus Aquirickettsiella</taxon>
    </lineage>
</organism>
<dbReference type="EMBL" id="NMOS02000017">
    <property type="protein sequence ID" value="RDH40067.1"/>
    <property type="molecule type" value="Genomic_DNA"/>
</dbReference>
<dbReference type="Gene3D" id="1.25.40.20">
    <property type="entry name" value="Ankyrin repeat-containing domain"/>
    <property type="match status" value="1"/>
</dbReference>
<reference evidence="3 4" key="2">
    <citation type="journal article" date="2018" name="J. Invertebr. Pathol.">
        <title>'Candidatus Aquirickettsiella gammari' (Gammaproteobacteria: Legionellales: Coxiellaceae): A bacterial pathogen of the freshwater crustacean Gammarus fossarum (Malacostraca: Amphipoda).</title>
        <authorList>
            <person name="Bojko J."/>
            <person name="Dunn A.M."/>
            <person name="Stebbing P.D."/>
            <person name="van Aerle R."/>
            <person name="Bacela-Spychalska K."/>
            <person name="Bean T.P."/>
            <person name="Urrutia A."/>
            <person name="Stentiford G.D."/>
        </authorList>
    </citation>
    <scope>NUCLEOTIDE SEQUENCE [LARGE SCALE GENOMIC DNA]</scope>
    <source>
        <strain evidence="3">RA15029</strain>
    </source>
</reference>
<dbReference type="InterPro" id="IPR002110">
    <property type="entry name" value="Ankyrin_rpt"/>
</dbReference>
<dbReference type="SUPFAM" id="SSF48403">
    <property type="entry name" value="Ankyrin repeat"/>
    <property type="match status" value="1"/>
</dbReference>
<dbReference type="InterPro" id="IPR036770">
    <property type="entry name" value="Ankyrin_rpt-contain_sf"/>
</dbReference>
<feature type="transmembrane region" description="Helical" evidence="2">
    <location>
        <begin position="362"/>
        <end position="382"/>
    </location>
</feature>
<feature type="transmembrane region" description="Helical" evidence="2">
    <location>
        <begin position="337"/>
        <end position="356"/>
    </location>
</feature>
<sequence>MQSEYIGYGISWLYNNYLMQQYPGFYADILSLSQDNFKNKWTAILNNDQRFTHWITYLNQTRQQAPKELSLDDCPSIYLKDYLPSVITTERLPRTSRFVPTVLTEKSKTAEELGRELIFEIYSNKINAFQRLLNAGANPNYRDPHDGNTPLHYLFYYGRCNAQLVQLLLAAGAKISNNNEGKSPYRLAIETCTVEELQTIKEVFDTFAPVPNTTTFDSGETGIVTYRPKSSRVTLVFPLYALSSLLSGSVSAFSDEAGRRYKASYPYLPAFMRYGIKPIALSMASASLDSLLLGTANSVGLEAVWSSFLSYFAINYLGLLIAQPIERALAKKIENKIINFLLPILLYTSLLNPGLLFSEGFIMQWIPLIIMPLMNALLFQLGSLGTHTLMDKFFPEDLSTNHSKPTYLAYGLDGTPTELISSDENSNLFRENPVSFTFSEVHTSTEKQQSFLTFGYEKPAPPLPAKQASKLQRFSSIFSRQPISCLPPAPTQQELAEMGIKIAEPKTY</sequence>
<accession>A0A370CI83</accession>
<evidence type="ECO:0000313" key="4">
    <source>
        <dbReference type="Proteomes" id="UP000226429"/>
    </source>
</evidence>
<name>A0A370CI83_9COXI</name>
<feature type="transmembrane region" description="Helical" evidence="2">
    <location>
        <begin position="308"/>
        <end position="325"/>
    </location>
</feature>
<evidence type="ECO:0000256" key="1">
    <source>
        <dbReference type="PROSITE-ProRule" id="PRU00023"/>
    </source>
</evidence>